<feature type="transmembrane region" description="Helical" evidence="1">
    <location>
        <begin position="34"/>
        <end position="58"/>
    </location>
</feature>
<evidence type="ECO:0000313" key="3">
    <source>
        <dbReference type="Proteomes" id="UP001281305"/>
    </source>
</evidence>
<sequence length="119" mass="13083">MNRRKRNIAIVTAVILAIPTVNFISALVVFPIAIYALFAIVANFAPLVFVPLAAAGRLEASTLGGKLMEKWQYFSIMWLGCSFGISRWGDAAASMGGQNTDYLKVLFAPWFYLFGVPVF</sequence>
<reference evidence="2 3" key="1">
    <citation type="submission" date="2024-02" db="EMBL/GenBank/DDBJ databases">
        <title>Roseovarius strain W115 nov., isolated from a marine algae.</title>
        <authorList>
            <person name="Lee M.W."/>
            <person name="Lee J.K."/>
            <person name="Kim J.M."/>
            <person name="Choi D.G."/>
            <person name="Baek J.H."/>
            <person name="Bayburt H."/>
            <person name="Jung J.J."/>
            <person name="Han D.M."/>
            <person name="Jeon C.O."/>
        </authorList>
    </citation>
    <scope>NUCLEOTIDE SEQUENCE [LARGE SCALE GENOMIC DNA]</scope>
    <source>
        <strain evidence="2 3">W115</strain>
    </source>
</reference>
<protein>
    <submittedName>
        <fullName evidence="2">Uncharacterized protein</fullName>
    </submittedName>
</protein>
<proteinExistence type="predicted"/>
<keyword evidence="1" id="KW-0812">Transmembrane</keyword>
<organism evidence="2 3">
    <name type="scientific">Roseovarius rhodophyticola</name>
    <dbReference type="NCBI Taxonomy" id="3080827"/>
    <lineage>
        <taxon>Bacteria</taxon>
        <taxon>Pseudomonadati</taxon>
        <taxon>Pseudomonadota</taxon>
        <taxon>Alphaproteobacteria</taxon>
        <taxon>Rhodobacterales</taxon>
        <taxon>Roseobacteraceae</taxon>
        <taxon>Roseovarius</taxon>
    </lineage>
</organism>
<dbReference type="EMBL" id="CP146606">
    <property type="protein sequence ID" value="WYK17612.1"/>
    <property type="molecule type" value="Genomic_DNA"/>
</dbReference>
<gene>
    <name evidence="2" type="ORF">RZS32_014535</name>
</gene>
<evidence type="ECO:0000256" key="1">
    <source>
        <dbReference type="SAM" id="Phobius"/>
    </source>
</evidence>
<keyword evidence="3" id="KW-1185">Reference proteome</keyword>
<accession>A0ABZ2TD50</accession>
<evidence type="ECO:0000313" key="2">
    <source>
        <dbReference type="EMBL" id="WYK17612.1"/>
    </source>
</evidence>
<keyword evidence="1" id="KW-1133">Transmembrane helix</keyword>
<keyword evidence="1" id="KW-0472">Membrane</keyword>
<name>A0ABZ2TD50_9RHOB</name>
<dbReference type="Proteomes" id="UP001281305">
    <property type="component" value="Chromosome"/>
</dbReference>
<feature type="transmembrane region" description="Helical" evidence="1">
    <location>
        <begin position="7"/>
        <end position="28"/>
    </location>
</feature>
<dbReference type="RefSeq" id="WP_317057684.1">
    <property type="nucleotide sequence ID" value="NZ_CP146606.1"/>
</dbReference>